<dbReference type="SUPFAM" id="SSF56436">
    <property type="entry name" value="C-type lectin-like"/>
    <property type="match status" value="1"/>
</dbReference>
<dbReference type="PATRIC" id="fig|1349767.4.peg.3279"/>
<gene>
    <name evidence="2" type="ORF">GJA_1593</name>
</gene>
<dbReference type="InterPro" id="IPR042095">
    <property type="entry name" value="SUMF_sf"/>
</dbReference>
<dbReference type="Proteomes" id="UP000027604">
    <property type="component" value="Chromosome I"/>
</dbReference>
<sequence length="428" mass="48425">MARRSGDFWPVNCPHDWYDPLKSRYNRCMNFSHAPFRNATPQQLALALRAARNYTLSLFDCFAAAGLDHASRVPVGPTLNPPLWELGRIAWFAEWFILREAASSHPADAIRHSLLTRGDDMFDANLVPRPRRWNLDLPTPGALKTYCHEVLDRVLDKLSRAANLDAALYPYRLVLAHEDLRGEALLANLQMLGLASPAGFNQAGAMLARPPSAEIAFPGGTLNLGGAQQAGFVFDNERNAHPCYVPPFIIDASPISNAQYSDFVADGGYQNRQFWSAAGSAWLMRQERSSPRYWQRDGLQWRTVRFGRLHTLAGWEPVRHINLYEAQAYCAWAGRRLATEAEWELAASSGHPGFQWGQIWEWTATPFEPYPGFKADAWREYSAPHFMTDQVLRGASFATPARLVSNRFRQFHLPERDDVFAGFRTCAW</sequence>
<feature type="domain" description="Sulfatase-modifying factor enzyme-like" evidence="1">
    <location>
        <begin position="357"/>
        <end position="425"/>
    </location>
</feature>
<feature type="domain" description="Sulfatase-modifying factor enzyme-like" evidence="1">
    <location>
        <begin position="213"/>
        <end position="351"/>
    </location>
</feature>
<reference evidence="2 3" key="1">
    <citation type="journal article" date="2015" name="Genome Announc.">
        <title>Genome Sequence of Mushroom Soft-Rot Pathogen Janthinobacterium agaricidamnosum.</title>
        <authorList>
            <person name="Graupner K."/>
            <person name="Lackner G."/>
            <person name="Hertweck C."/>
        </authorList>
    </citation>
    <scope>NUCLEOTIDE SEQUENCE [LARGE SCALE GENOMIC DNA]</scope>
    <source>
        <strain evidence="3">NBRC 102515 / DSM 9628</strain>
    </source>
</reference>
<dbReference type="InterPro" id="IPR016187">
    <property type="entry name" value="CTDL_fold"/>
</dbReference>
<dbReference type="AlphaFoldDB" id="W0V4N6"/>
<dbReference type="InterPro" id="IPR051043">
    <property type="entry name" value="Sulfatase_Mod_Factor_Kinase"/>
</dbReference>
<dbReference type="InterPro" id="IPR005532">
    <property type="entry name" value="SUMF_dom"/>
</dbReference>
<name>W0V4N6_9BURK</name>
<dbReference type="Pfam" id="PF03781">
    <property type="entry name" value="FGE-sulfatase"/>
    <property type="match status" value="2"/>
</dbReference>
<dbReference type="STRING" id="1349767.GJA_1593"/>
<keyword evidence="3" id="KW-1185">Reference proteome</keyword>
<evidence type="ECO:0000313" key="2">
    <source>
        <dbReference type="EMBL" id="CDG82237.1"/>
    </source>
</evidence>
<evidence type="ECO:0000313" key="3">
    <source>
        <dbReference type="Proteomes" id="UP000027604"/>
    </source>
</evidence>
<dbReference type="NCBIfam" id="TIGR04373">
    <property type="entry name" value="egtB_X_signatur"/>
    <property type="match status" value="1"/>
</dbReference>
<organism evidence="2 3">
    <name type="scientific">Janthinobacterium agaricidamnosum NBRC 102515 = DSM 9628</name>
    <dbReference type="NCBI Taxonomy" id="1349767"/>
    <lineage>
        <taxon>Bacteria</taxon>
        <taxon>Pseudomonadati</taxon>
        <taxon>Pseudomonadota</taxon>
        <taxon>Betaproteobacteria</taxon>
        <taxon>Burkholderiales</taxon>
        <taxon>Oxalobacteraceae</taxon>
        <taxon>Janthinobacterium</taxon>
    </lineage>
</organism>
<dbReference type="PANTHER" id="PTHR23150:SF36">
    <property type="entry name" value="HERCYNINE OXYGENASE"/>
    <property type="match status" value="1"/>
</dbReference>
<protein>
    <recommendedName>
        <fullName evidence="1">Sulfatase-modifying factor enzyme-like domain-containing protein</fullName>
    </recommendedName>
</protein>
<dbReference type="NCBIfam" id="NF041186">
    <property type="entry name" value="SenA"/>
    <property type="match status" value="1"/>
</dbReference>
<evidence type="ECO:0000259" key="1">
    <source>
        <dbReference type="Pfam" id="PF03781"/>
    </source>
</evidence>
<dbReference type="KEGG" id="jag:GJA_1593"/>
<dbReference type="EMBL" id="HG322949">
    <property type="protein sequence ID" value="CDG82237.1"/>
    <property type="molecule type" value="Genomic_DNA"/>
</dbReference>
<dbReference type="Gene3D" id="3.90.1580.10">
    <property type="entry name" value="paralog of FGE (formylglycine-generating enzyme)"/>
    <property type="match status" value="2"/>
</dbReference>
<dbReference type="InterPro" id="IPR030809">
    <property type="entry name" value="EgtB_signatur"/>
</dbReference>
<accession>W0V4N6</accession>
<dbReference type="eggNOG" id="COG1262">
    <property type="taxonomic scope" value="Bacteria"/>
</dbReference>
<dbReference type="HOGENOM" id="CLU_012431_9_2_4"/>
<dbReference type="PANTHER" id="PTHR23150">
    <property type="entry name" value="SULFATASE MODIFYING FACTOR 1, 2"/>
    <property type="match status" value="1"/>
</dbReference>
<proteinExistence type="predicted"/>